<organism evidence="1 2">
    <name type="scientific">Lawsonibacter faecis</name>
    <dbReference type="NCBI Taxonomy" id="2763052"/>
    <lineage>
        <taxon>Bacteria</taxon>
        <taxon>Bacillati</taxon>
        <taxon>Bacillota</taxon>
        <taxon>Clostridia</taxon>
        <taxon>Eubacteriales</taxon>
        <taxon>Oscillospiraceae</taxon>
        <taxon>Lawsonibacter</taxon>
    </lineage>
</organism>
<dbReference type="EMBL" id="JACOPQ010000014">
    <property type="protein sequence ID" value="MBC5738368.1"/>
    <property type="molecule type" value="Genomic_DNA"/>
</dbReference>
<evidence type="ECO:0000313" key="1">
    <source>
        <dbReference type="EMBL" id="MBC5738368.1"/>
    </source>
</evidence>
<proteinExistence type="predicted"/>
<keyword evidence="2" id="KW-1185">Reference proteome</keyword>
<dbReference type="Gene3D" id="3.40.50.12480">
    <property type="match status" value="1"/>
</dbReference>
<dbReference type="Proteomes" id="UP000607645">
    <property type="component" value="Unassembled WGS sequence"/>
</dbReference>
<sequence length="480" mass="51684">MFNFRPVSMKKRVLTVVTAALLLLSIPAVLLGWGFLLPPQYGDTFLGELKYKVQYLEEAQGPRIVLVGGSGVAFGVDSALMERELPDYTVVNFGMYAALGTTVMLDLSEDLIRPGDIVILIPEQQEQTLSDFFDPAVMWQALDGAFPLLGRLPGTYRSALAGQFPYFAAQKYADLLQGRTPRPRGVYSRASFNAAGDVVSGLCSRNIMSGGYDPNTPIRFDSALVTDAFLTRVNAYARSVEERGATMWYAFCPMNAAAVVGDAGPDEFYDALQAALRFPVIGDPNQSILESGWFYDTNFHLNASGKIVYTRLLVRNIKAVLGDSSPTEIALPRQPAPAGADTWSGDDRDADCFLYREADGLLTVVGLSAGGLAREALTVPSAWNGLPVTAIGGGAFAGGARLREVVVQQNITQIADGAFSGCPALDRIRIRTGSPAGCRVGQGLLEGTDAAVYVPADALSDYRTDYFWSVWGQRVLPDAP</sequence>
<accession>A0A8J6JLT0</accession>
<dbReference type="AlphaFoldDB" id="A0A8J6JLT0"/>
<comment type="caution">
    <text evidence="1">The sequence shown here is derived from an EMBL/GenBank/DDBJ whole genome shotgun (WGS) entry which is preliminary data.</text>
</comment>
<reference evidence="1" key="1">
    <citation type="submission" date="2020-08" db="EMBL/GenBank/DDBJ databases">
        <title>Genome public.</title>
        <authorList>
            <person name="Liu C."/>
            <person name="Sun Q."/>
        </authorList>
    </citation>
    <scope>NUCLEOTIDE SEQUENCE</scope>
    <source>
        <strain evidence="1">NSJ-52</strain>
    </source>
</reference>
<name>A0A8J6JLT0_9FIRM</name>
<evidence type="ECO:0000313" key="2">
    <source>
        <dbReference type="Proteomes" id="UP000607645"/>
    </source>
</evidence>
<protein>
    <submittedName>
        <fullName evidence="1">Uncharacterized protein</fullName>
    </submittedName>
</protein>
<gene>
    <name evidence="1" type="ORF">H8S62_15260</name>
</gene>